<protein>
    <submittedName>
        <fullName evidence="1">Uncharacterized protein</fullName>
    </submittedName>
</protein>
<accession>A0A2P2QRY7</accession>
<organism evidence="1">
    <name type="scientific">Rhizophora mucronata</name>
    <name type="common">Asiatic mangrove</name>
    <dbReference type="NCBI Taxonomy" id="61149"/>
    <lineage>
        <taxon>Eukaryota</taxon>
        <taxon>Viridiplantae</taxon>
        <taxon>Streptophyta</taxon>
        <taxon>Embryophyta</taxon>
        <taxon>Tracheophyta</taxon>
        <taxon>Spermatophyta</taxon>
        <taxon>Magnoliopsida</taxon>
        <taxon>eudicotyledons</taxon>
        <taxon>Gunneridae</taxon>
        <taxon>Pentapetalae</taxon>
        <taxon>rosids</taxon>
        <taxon>fabids</taxon>
        <taxon>Malpighiales</taxon>
        <taxon>Rhizophoraceae</taxon>
        <taxon>Rhizophora</taxon>
    </lineage>
</organism>
<dbReference type="EMBL" id="GGEC01089259">
    <property type="protein sequence ID" value="MBX69743.1"/>
    <property type="molecule type" value="Transcribed_RNA"/>
</dbReference>
<reference evidence="1" key="1">
    <citation type="submission" date="2018-02" db="EMBL/GenBank/DDBJ databases">
        <title>Rhizophora mucronata_Transcriptome.</title>
        <authorList>
            <person name="Meera S.P."/>
            <person name="Sreeshan A."/>
            <person name="Augustine A."/>
        </authorList>
    </citation>
    <scope>NUCLEOTIDE SEQUENCE</scope>
    <source>
        <tissue evidence="1">Leaf</tissue>
    </source>
</reference>
<proteinExistence type="predicted"/>
<sequence>MKIVSLLPHEQSAACFRQENMKLPMHYMGRSGPQMVPLQDLVSRKDKTHAQLRTIFNA</sequence>
<name>A0A2P2QRY7_RHIMU</name>
<dbReference type="AlphaFoldDB" id="A0A2P2QRY7"/>
<evidence type="ECO:0000313" key="1">
    <source>
        <dbReference type="EMBL" id="MBX69743.1"/>
    </source>
</evidence>